<dbReference type="VEuPathDB" id="TriTrypDB:TCDM_08648"/>
<evidence type="ECO:0000313" key="1">
    <source>
        <dbReference type="EMBL" id="ESS63500.1"/>
    </source>
</evidence>
<reference evidence="1 2" key="1">
    <citation type="journal article" date="2014" name="Genome Announc.">
        <title>Trypanosoma cruzi Clone Dm28c Draft Genome Sequence.</title>
        <authorList>
            <person name="Grisard E.C."/>
            <person name="Teixeira S.M."/>
            <person name="de Almeida L.G."/>
            <person name="Stoco P.H."/>
            <person name="Gerber A.L."/>
            <person name="Talavera-Lopez C."/>
            <person name="Lima O.C."/>
            <person name="Andersson B."/>
            <person name="de Vasconcelos A.T."/>
        </authorList>
    </citation>
    <scope>NUCLEOTIDE SEQUENCE [LARGE SCALE GENOMIC DNA]</scope>
    <source>
        <strain evidence="1 2">Dm28c</strain>
    </source>
</reference>
<accession>V5ARS9</accession>
<dbReference type="Proteomes" id="UP000017861">
    <property type="component" value="Unassembled WGS sequence"/>
</dbReference>
<protein>
    <submittedName>
        <fullName evidence="1">Uncharacterized protein</fullName>
    </submittedName>
</protein>
<organism evidence="1 2">
    <name type="scientific">Trypanosoma cruzi Dm28c</name>
    <dbReference type="NCBI Taxonomy" id="1416333"/>
    <lineage>
        <taxon>Eukaryota</taxon>
        <taxon>Discoba</taxon>
        <taxon>Euglenozoa</taxon>
        <taxon>Kinetoplastea</taxon>
        <taxon>Metakinetoplastina</taxon>
        <taxon>Trypanosomatida</taxon>
        <taxon>Trypanosomatidae</taxon>
        <taxon>Trypanosoma</taxon>
        <taxon>Schizotrypanum</taxon>
    </lineage>
</organism>
<name>V5ARS9_TRYCR</name>
<proteinExistence type="predicted"/>
<comment type="caution">
    <text evidence="1">The sequence shown here is derived from an EMBL/GenBank/DDBJ whole genome shotgun (WGS) entry which is preliminary data.</text>
</comment>
<evidence type="ECO:0000313" key="2">
    <source>
        <dbReference type="Proteomes" id="UP000017861"/>
    </source>
</evidence>
<gene>
    <name evidence="1" type="ORF">TCDM_08648</name>
</gene>
<dbReference type="EMBL" id="AYLP01000124">
    <property type="protein sequence ID" value="ESS63500.1"/>
    <property type="molecule type" value="Genomic_DNA"/>
</dbReference>
<sequence length="79" mass="9294">MAVTKPSWAAHGKQDWKPRAMRLRRATVTAAPRPPTPPPLFFFFFFLLRVRLLLLRWRCLHEVVCAEYEGRPKATELFV</sequence>
<dbReference type="AlphaFoldDB" id="V5ARS9"/>